<feature type="chain" id="PRO_5006883043" evidence="1">
    <location>
        <begin position="19"/>
        <end position="213"/>
    </location>
</feature>
<accession>A0A0V1N1Q5</accession>
<name>A0A0V1N1Q5_9BILA</name>
<gene>
    <name evidence="2" type="ORF">T10_6955</name>
</gene>
<evidence type="ECO:0000313" key="3">
    <source>
        <dbReference type="Proteomes" id="UP000054843"/>
    </source>
</evidence>
<keyword evidence="3" id="KW-1185">Reference proteome</keyword>
<organism evidence="2 3">
    <name type="scientific">Trichinella papuae</name>
    <dbReference type="NCBI Taxonomy" id="268474"/>
    <lineage>
        <taxon>Eukaryota</taxon>
        <taxon>Metazoa</taxon>
        <taxon>Ecdysozoa</taxon>
        <taxon>Nematoda</taxon>
        <taxon>Enoplea</taxon>
        <taxon>Dorylaimia</taxon>
        <taxon>Trichinellida</taxon>
        <taxon>Trichinellidae</taxon>
        <taxon>Trichinella</taxon>
    </lineage>
</organism>
<proteinExistence type="predicted"/>
<dbReference type="EMBL" id="JYDO01000015">
    <property type="protein sequence ID" value="KRZ77949.1"/>
    <property type="molecule type" value="Genomic_DNA"/>
</dbReference>
<dbReference type="Proteomes" id="UP000054843">
    <property type="component" value="Unassembled WGS sequence"/>
</dbReference>
<keyword evidence="1" id="KW-0732">Signal</keyword>
<dbReference type="AlphaFoldDB" id="A0A0V1N1Q5"/>
<evidence type="ECO:0000256" key="1">
    <source>
        <dbReference type="SAM" id="SignalP"/>
    </source>
</evidence>
<evidence type="ECO:0000313" key="2">
    <source>
        <dbReference type="EMBL" id="KRZ77949.1"/>
    </source>
</evidence>
<reference evidence="2 3" key="1">
    <citation type="submission" date="2015-01" db="EMBL/GenBank/DDBJ databases">
        <title>Evolution of Trichinella species and genotypes.</title>
        <authorList>
            <person name="Korhonen P.K."/>
            <person name="Edoardo P."/>
            <person name="Giuseppe L.R."/>
            <person name="Gasser R.B."/>
        </authorList>
    </citation>
    <scope>NUCLEOTIDE SEQUENCE [LARGE SCALE GENOMIC DNA]</scope>
    <source>
        <strain evidence="2">ISS1980</strain>
    </source>
</reference>
<feature type="signal peptide" evidence="1">
    <location>
        <begin position="1"/>
        <end position="18"/>
    </location>
</feature>
<protein>
    <submittedName>
        <fullName evidence="2">Uncharacterized protein</fullName>
    </submittedName>
</protein>
<comment type="caution">
    <text evidence="2">The sequence shown here is derived from an EMBL/GenBank/DDBJ whole genome shotgun (WGS) entry which is preliminary data.</text>
</comment>
<dbReference type="OrthoDB" id="5925126at2759"/>
<sequence>MLLWVALISSVGLEIATSSPTTTTLRANGRSVYMNNACNGATLEIQQRLRINSPGVQLALQHAMLLLAPNSAFARGTVIVEFLRILAASIHTSPPPSMPYNPTQLPESCKGYHGPSTDLHSKSSMCSCMQACQNFMHYIFTKILRCSHAVLDCASMKAEVWTFPDMSGPVGQSGASIWNRGTGAAIDQLPVPSASFMCNLMSLFFILALVAAI</sequence>